<dbReference type="STRING" id="383372.Rcas_0012"/>
<reference evidence="2 3" key="1">
    <citation type="submission" date="2007-08" db="EMBL/GenBank/DDBJ databases">
        <title>Complete sequence of Roseiflexus castenholzii DSM 13941.</title>
        <authorList>
            <consortium name="US DOE Joint Genome Institute"/>
            <person name="Copeland A."/>
            <person name="Lucas S."/>
            <person name="Lapidus A."/>
            <person name="Barry K."/>
            <person name="Glavina del Rio T."/>
            <person name="Dalin E."/>
            <person name="Tice H."/>
            <person name="Pitluck S."/>
            <person name="Thompson L.S."/>
            <person name="Brettin T."/>
            <person name="Bruce D."/>
            <person name="Detter J.C."/>
            <person name="Han C."/>
            <person name="Tapia R."/>
            <person name="Schmutz J."/>
            <person name="Larimer F."/>
            <person name="Land M."/>
            <person name="Hauser L."/>
            <person name="Kyrpides N."/>
            <person name="Mikhailova N."/>
            <person name="Bryant D.A."/>
            <person name="Hanada S."/>
            <person name="Tsukatani Y."/>
            <person name="Richardson P."/>
        </authorList>
    </citation>
    <scope>NUCLEOTIDE SEQUENCE [LARGE SCALE GENOMIC DNA]</scope>
    <source>
        <strain evidence="3">DSM 13941 / HLO8</strain>
    </source>
</reference>
<evidence type="ECO:0000313" key="3">
    <source>
        <dbReference type="Proteomes" id="UP000000263"/>
    </source>
</evidence>
<sequence length="312" mass="33472">MATVLVTGIGGVLGSLVAGILATQPRMRVVGVGRVAPEQMPADVEVRVCDMSGETLLTMMRASRVDAVVHLDMSGEEETLPYEIPGRGNVYRAIEVLGACHAAEVKRIVMRSSTLVYGARADAPLFFAETAPLSGGAPAGLLQDYIEIERLVADFKARHPDVKITMVRCAPVAGNGVRSPVVQFFTRRPAPMLAGFDPRVQVLHIHDAAVALALATLNDQVDGAFNVAAHPPLLLSQAILFAGGQPLPLPALAFQAASFLEPLRSLIGTLPFPIEYLQYACVGDTRRAVCALHWEPQRRPDETLREFAADHA</sequence>
<dbReference type="InterPro" id="IPR036291">
    <property type="entry name" value="NAD(P)-bd_dom_sf"/>
</dbReference>
<dbReference type="AlphaFoldDB" id="A7NFC9"/>
<proteinExistence type="predicted"/>
<dbReference type="KEGG" id="rca:Rcas_0012"/>
<dbReference type="PANTHER" id="PTHR43245">
    <property type="entry name" value="BIFUNCTIONAL POLYMYXIN RESISTANCE PROTEIN ARNA"/>
    <property type="match status" value="1"/>
</dbReference>
<dbReference type="EMBL" id="CP000804">
    <property type="protein sequence ID" value="ABU56151.1"/>
    <property type="molecule type" value="Genomic_DNA"/>
</dbReference>
<evidence type="ECO:0000313" key="2">
    <source>
        <dbReference type="EMBL" id="ABU56151.1"/>
    </source>
</evidence>
<dbReference type="InterPro" id="IPR001509">
    <property type="entry name" value="Epimerase_deHydtase"/>
</dbReference>
<protein>
    <submittedName>
        <fullName evidence="2">NAD-dependent epimerase/dehydratase</fullName>
    </submittedName>
</protein>
<keyword evidence="3" id="KW-1185">Reference proteome</keyword>
<dbReference type="OrthoDB" id="3338687at2"/>
<dbReference type="HOGENOM" id="CLU_007383_0_1_0"/>
<gene>
    <name evidence="2" type="ordered locus">Rcas_0012</name>
</gene>
<dbReference type="Gene3D" id="3.40.50.720">
    <property type="entry name" value="NAD(P)-binding Rossmann-like Domain"/>
    <property type="match status" value="1"/>
</dbReference>
<dbReference type="InterPro" id="IPR050177">
    <property type="entry name" value="Lipid_A_modif_metabolic_enz"/>
</dbReference>
<name>A7NFC9_ROSCS</name>
<dbReference type="PANTHER" id="PTHR43245:SF52">
    <property type="entry name" value="NAD-DEPENDENT EPIMERASE_DEHYDRATASE"/>
    <property type="match status" value="1"/>
</dbReference>
<dbReference type="Pfam" id="PF01370">
    <property type="entry name" value="Epimerase"/>
    <property type="match status" value="1"/>
</dbReference>
<dbReference type="RefSeq" id="WP_011997557.1">
    <property type="nucleotide sequence ID" value="NC_009767.1"/>
</dbReference>
<feature type="domain" description="NAD-dependent epimerase/dehydratase" evidence="1">
    <location>
        <begin position="4"/>
        <end position="228"/>
    </location>
</feature>
<dbReference type="eggNOG" id="COG0451">
    <property type="taxonomic scope" value="Bacteria"/>
</dbReference>
<accession>A7NFC9</accession>
<dbReference type="SUPFAM" id="SSF51735">
    <property type="entry name" value="NAD(P)-binding Rossmann-fold domains"/>
    <property type="match status" value="1"/>
</dbReference>
<dbReference type="Proteomes" id="UP000000263">
    <property type="component" value="Chromosome"/>
</dbReference>
<evidence type="ECO:0000259" key="1">
    <source>
        <dbReference type="Pfam" id="PF01370"/>
    </source>
</evidence>
<organism evidence="2 3">
    <name type="scientific">Roseiflexus castenholzii (strain DSM 13941 / HLO8)</name>
    <dbReference type="NCBI Taxonomy" id="383372"/>
    <lineage>
        <taxon>Bacteria</taxon>
        <taxon>Bacillati</taxon>
        <taxon>Chloroflexota</taxon>
        <taxon>Chloroflexia</taxon>
        <taxon>Chloroflexales</taxon>
        <taxon>Roseiflexineae</taxon>
        <taxon>Roseiflexaceae</taxon>
        <taxon>Roseiflexus</taxon>
    </lineage>
</organism>